<name>A0ACB0I875_TRIPR</name>
<comment type="caution">
    <text evidence="1">The sequence shown here is derived from an EMBL/GenBank/DDBJ whole genome shotgun (WGS) entry which is preliminary data.</text>
</comment>
<dbReference type="Proteomes" id="UP001177021">
    <property type="component" value="Unassembled WGS sequence"/>
</dbReference>
<sequence>MSERKERWEIILTFFEKHKRLMRREDTSHHQQQKNRYRKEGERVGEDYSKEKSMKTEGHPYERHTK</sequence>
<proteinExistence type="predicted"/>
<accession>A0ACB0I875</accession>
<evidence type="ECO:0000313" key="1">
    <source>
        <dbReference type="EMBL" id="CAJ2628286.1"/>
    </source>
</evidence>
<dbReference type="EMBL" id="CASHSV030000001">
    <property type="protein sequence ID" value="CAJ2628286.1"/>
    <property type="molecule type" value="Genomic_DNA"/>
</dbReference>
<gene>
    <name evidence="1" type="ORF">MILVUS5_LOCUS563</name>
</gene>
<evidence type="ECO:0000313" key="2">
    <source>
        <dbReference type="Proteomes" id="UP001177021"/>
    </source>
</evidence>
<keyword evidence="2" id="KW-1185">Reference proteome</keyword>
<reference evidence="1" key="1">
    <citation type="submission" date="2023-10" db="EMBL/GenBank/DDBJ databases">
        <authorList>
            <person name="Rodriguez Cubillos JULIANA M."/>
            <person name="De Vega J."/>
        </authorList>
    </citation>
    <scope>NUCLEOTIDE SEQUENCE</scope>
</reference>
<protein>
    <submittedName>
        <fullName evidence="1">Uncharacterized protein</fullName>
    </submittedName>
</protein>
<organism evidence="1 2">
    <name type="scientific">Trifolium pratense</name>
    <name type="common">Red clover</name>
    <dbReference type="NCBI Taxonomy" id="57577"/>
    <lineage>
        <taxon>Eukaryota</taxon>
        <taxon>Viridiplantae</taxon>
        <taxon>Streptophyta</taxon>
        <taxon>Embryophyta</taxon>
        <taxon>Tracheophyta</taxon>
        <taxon>Spermatophyta</taxon>
        <taxon>Magnoliopsida</taxon>
        <taxon>eudicotyledons</taxon>
        <taxon>Gunneridae</taxon>
        <taxon>Pentapetalae</taxon>
        <taxon>rosids</taxon>
        <taxon>fabids</taxon>
        <taxon>Fabales</taxon>
        <taxon>Fabaceae</taxon>
        <taxon>Papilionoideae</taxon>
        <taxon>50 kb inversion clade</taxon>
        <taxon>NPAAA clade</taxon>
        <taxon>Hologalegina</taxon>
        <taxon>IRL clade</taxon>
        <taxon>Trifolieae</taxon>
        <taxon>Trifolium</taxon>
    </lineage>
</organism>